<dbReference type="Gene3D" id="3.30.700.10">
    <property type="entry name" value="Glycoprotein, Type 4 Pilin"/>
    <property type="match status" value="1"/>
</dbReference>
<dbReference type="NCBIfam" id="TIGR02532">
    <property type="entry name" value="IV_pilin_GFxxxE"/>
    <property type="match status" value="1"/>
</dbReference>
<feature type="transmembrane region" description="Helical" evidence="1">
    <location>
        <begin position="20"/>
        <end position="41"/>
    </location>
</feature>
<dbReference type="InterPro" id="IPR012902">
    <property type="entry name" value="N_methyl_site"/>
</dbReference>
<dbReference type="PROSITE" id="PS00409">
    <property type="entry name" value="PROKAR_NTER_METHYL"/>
    <property type="match status" value="1"/>
</dbReference>
<evidence type="ECO:0000313" key="3">
    <source>
        <dbReference type="Proteomes" id="UP000280960"/>
    </source>
</evidence>
<dbReference type="InterPro" id="IPR045584">
    <property type="entry name" value="Pilin-like"/>
</dbReference>
<reference evidence="2 3" key="1">
    <citation type="submission" date="2018-10" db="EMBL/GenBank/DDBJ databases">
        <authorList>
            <person name="Zhang X."/>
        </authorList>
    </citation>
    <scope>NUCLEOTIDE SEQUENCE [LARGE SCALE GENOMIC DNA]</scope>
    <source>
        <strain evidence="2 3">SK-G1</strain>
    </source>
</reference>
<accession>A0A3G2R5T9</accession>
<protein>
    <submittedName>
        <fullName evidence="2">Prepilin-type N-terminal cleavage/methylation domain-containing protein</fullName>
    </submittedName>
</protein>
<evidence type="ECO:0000256" key="1">
    <source>
        <dbReference type="SAM" id="Phobius"/>
    </source>
</evidence>
<organism evidence="2 3">
    <name type="scientific">Biomaibacter acetigenes</name>
    <dbReference type="NCBI Taxonomy" id="2316383"/>
    <lineage>
        <taxon>Bacteria</taxon>
        <taxon>Bacillati</taxon>
        <taxon>Bacillota</taxon>
        <taxon>Clostridia</taxon>
        <taxon>Thermosediminibacterales</taxon>
        <taxon>Tepidanaerobacteraceae</taxon>
        <taxon>Biomaibacter</taxon>
    </lineage>
</organism>
<dbReference type="Pfam" id="PF07963">
    <property type="entry name" value="N_methyl"/>
    <property type="match status" value="1"/>
</dbReference>
<keyword evidence="1" id="KW-0812">Transmembrane</keyword>
<keyword evidence="3" id="KW-1185">Reference proteome</keyword>
<gene>
    <name evidence="2" type="ORF">D2962_08935</name>
</gene>
<dbReference type="SUPFAM" id="SSF54523">
    <property type="entry name" value="Pili subunits"/>
    <property type="match status" value="1"/>
</dbReference>
<dbReference type="RefSeq" id="WP_122014776.1">
    <property type="nucleotide sequence ID" value="NZ_CP033169.1"/>
</dbReference>
<keyword evidence="1" id="KW-0472">Membrane</keyword>
<dbReference type="EMBL" id="CP033169">
    <property type="protein sequence ID" value="AYO30725.1"/>
    <property type="molecule type" value="Genomic_DNA"/>
</dbReference>
<dbReference type="KEGG" id="bacg:D2962_08935"/>
<name>A0A3G2R5T9_9FIRM</name>
<dbReference type="Proteomes" id="UP000280960">
    <property type="component" value="Chromosome"/>
</dbReference>
<keyword evidence="1" id="KW-1133">Transmembrane helix</keyword>
<sequence length="133" mass="14326">MIKIATAFKKIGKDKRGFTLVELMAVLAVLAIIAAIAVPRFTGTINTAKKNADKATATIVARAAEQKWLDDQESSEKTYTGNSLANAGYLKEKPEVQADSSYDDYKATVDSKGNCTKVVYTDGTNDATDNLLD</sequence>
<dbReference type="AlphaFoldDB" id="A0A3G2R5T9"/>
<evidence type="ECO:0000313" key="2">
    <source>
        <dbReference type="EMBL" id="AYO30725.1"/>
    </source>
</evidence>
<proteinExistence type="predicted"/>